<accession>A0A848B9L2</accession>
<proteinExistence type="predicted"/>
<dbReference type="Proteomes" id="UP000576225">
    <property type="component" value="Unassembled WGS sequence"/>
</dbReference>
<name>A0A848B9L2_9BACT</name>
<evidence type="ECO:0000313" key="1">
    <source>
        <dbReference type="EMBL" id="NMD89436.1"/>
    </source>
</evidence>
<gene>
    <name evidence="1" type="ORF">HF882_22905</name>
</gene>
<reference evidence="1 2" key="1">
    <citation type="submission" date="2020-04" db="EMBL/GenBank/DDBJ databases">
        <authorList>
            <person name="Hitch T.C.A."/>
            <person name="Wylensek D."/>
            <person name="Clavel T."/>
        </authorList>
    </citation>
    <scope>NUCLEOTIDE SEQUENCE [LARGE SCALE GENOMIC DNA]</scope>
    <source>
        <strain evidence="1 2">COR2-253-APC-1A</strain>
    </source>
</reference>
<dbReference type="RefSeq" id="WP_168964319.1">
    <property type="nucleotide sequence ID" value="NZ_JABAEW010000128.1"/>
</dbReference>
<protein>
    <submittedName>
        <fullName evidence="1">Uncharacterized protein</fullName>
    </submittedName>
</protein>
<comment type="caution">
    <text evidence="1">The sequence shown here is derived from an EMBL/GenBank/DDBJ whole genome shotgun (WGS) entry which is preliminary data.</text>
</comment>
<dbReference type="Gene3D" id="3.10.150.10">
    <property type="entry name" value="DNA Polymerase III, subunit A, domain 2"/>
    <property type="match status" value="1"/>
</dbReference>
<dbReference type="EMBL" id="JABAEW010000128">
    <property type="protein sequence ID" value="NMD89436.1"/>
    <property type="molecule type" value="Genomic_DNA"/>
</dbReference>
<dbReference type="InterPro" id="IPR046938">
    <property type="entry name" value="DNA_clamp_sf"/>
</dbReference>
<dbReference type="SUPFAM" id="SSF55979">
    <property type="entry name" value="DNA clamp"/>
    <property type="match status" value="1"/>
</dbReference>
<evidence type="ECO:0000313" key="2">
    <source>
        <dbReference type="Proteomes" id="UP000576225"/>
    </source>
</evidence>
<organism evidence="1 2">
    <name type="scientific">Victivallis vadensis</name>
    <dbReference type="NCBI Taxonomy" id="172901"/>
    <lineage>
        <taxon>Bacteria</taxon>
        <taxon>Pseudomonadati</taxon>
        <taxon>Lentisphaerota</taxon>
        <taxon>Lentisphaeria</taxon>
        <taxon>Victivallales</taxon>
        <taxon>Victivallaceae</taxon>
        <taxon>Victivallis</taxon>
    </lineage>
</organism>
<sequence length="314" mass="34726">MKLKKSVLQEALKVLGKVVSQTSTEEVPRSVRFLGVGAQVWLTATDGVESVMVEVAGDTGEMEELAVDYKALRELIRSTRGGEVEVTGKRLDWPETVVVPDDAVTVELPPDFGNLLALAAPVVELREARLALRGINLSCDGMTVTNGKELLKRIITCLKAVPDYPLFHAVELNMVPGGITVIPNNFPDMELRLEATVIGAQPRAVLALNKYVLLRMLQQGYAKFRAHSAGRMPVIVEAAAAGILQCRFTYCPNININPKRRQAKWKTSKTKWCLPRCRRSPRSMNPKPIRWMNSAIPSIRSGINSNSPWTDRPC</sequence>
<dbReference type="AlphaFoldDB" id="A0A848B9L2"/>